<organism evidence="6 7">
    <name type="scientific">Syncephalis pseudoplumigaleata</name>
    <dbReference type="NCBI Taxonomy" id="1712513"/>
    <lineage>
        <taxon>Eukaryota</taxon>
        <taxon>Fungi</taxon>
        <taxon>Fungi incertae sedis</taxon>
        <taxon>Zoopagomycota</taxon>
        <taxon>Zoopagomycotina</taxon>
        <taxon>Zoopagomycetes</taxon>
        <taxon>Zoopagales</taxon>
        <taxon>Piptocephalidaceae</taxon>
        <taxon>Syncephalis</taxon>
    </lineage>
</organism>
<dbReference type="GO" id="GO:0043161">
    <property type="term" value="P:proteasome-mediated ubiquitin-dependent protein catabolic process"/>
    <property type="evidence" value="ECO:0007669"/>
    <property type="project" value="TreeGrafter"/>
</dbReference>
<evidence type="ECO:0000256" key="2">
    <source>
        <dbReference type="ARBA" id="ARBA00012485"/>
    </source>
</evidence>
<proteinExistence type="predicted"/>
<reference evidence="7" key="1">
    <citation type="journal article" date="2018" name="Nat. Microbiol.">
        <title>Leveraging single-cell genomics to expand the fungal tree of life.</title>
        <authorList>
            <person name="Ahrendt S.R."/>
            <person name="Quandt C.A."/>
            <person name="Ciobanu D."/>
            <person name="Clum A."/>
            <person name="Salamov A."/>
            <person name="Andreopoulos B."/>
            <person name="Cheng J.F."/>
            <person name="Woyke T."/>
            <person name="Pelin A."/>
            <person name="Henrissat B."/>
            <person name="Reynolds N.K."/>
            <person name="Benny G.L."/>
            <person name="Smith M.E."/>
            <person name="James T.Y."/>
            <person name="Grigoriev I.V."/>
        </authorList>
    </citation>
    <scope>NUCLEOTIDE SEQUENCE [LARGE SCALE GENOMIC DNA]</scope>
    <source>
        <strain evidence="7">Benny S71-1</strain>
    </source>
</reference>
<dbReference type="EMBL" id="KZ989984">
    <property type="protein sequence ID" value="RKP24894.1"/>
    <property type="molecule type" value="Genomic_DNA"/>
</dbReference>
<evidence type="ECO:0000259" key="5">
    <source>
        <dbReference type="Pfam" id="PF25579"/>
    </source>
</evidence>
<comment type="catalytic activity">
    <reaction evidence="1">
        <text>S-ubiquitinyl-[E2 ubiquitin-conjugating enzyme]-L-cysteine + [acceptor protein]-L-lysine = [E2 ubiquitin-conjugating enzyme]-L-cysteine + N(6)-ubiquitinyl-[acceptor protein]-L-lysine.</text>
        <dbReference type="EC" id="2.3.2.26"/>
    </reaction>
</comment>
<dbReference type="GO" id="GO:0000209">
    <property type="term" value="P:protein polyubiquitination"/>
    <property type="evidence" value="ECO:0007669"/>
    <property type="project" value="TreeGrafter"/>
</dbReference>
<feature type="domain" description="E3 ubiquitin-protein ligase TRIP12-like TPR repeats" evidence="5">
    <location>
        <begin position="42"/>
        <end position="231"/>
    </location>
</feature>
<feature type="compositionally biased region" description="Basic and acidic residues" evidence="4">
    <location>
        <begin position="1"/>
        <end position="13"/>
    </location>
</feature>
<evidence type="ECO:0000256" key="3">
    <source>
        <dbReference type="ARBA" id="ARBA00022679"/>
    </source>
</evidence>
<name>A0A4P9YXY3_9FUNG</name>
<dbReference type="InterPro" id="IPR045322">
    <property type="entry name" value="HECTD1/TRIP12-like"/>
</dbReference>
<keyword evidence="7" id="KW-1185">Reference proteome</keyword>
<dbReference type="AlphaFoldDB" id="A0A4P9YXY3"/>
<dbReference type="SUPFAM" id="SSF48371">
    <property type="entry name" value="ARM repeat"/>
    <property type="match status" value="1"/>
</dbReference>
<dbReference type="InterPro" id="IPR057948">
    <property type="entry name" value="TPR_TRIP12_N"/>
</dbReference>
<dbReference type="InterPro" id="IPR011989">
    <property type="entry name" value="ARM-like"/>
</dbReference>
<sequence>MAARHESTEDREATTAMEDAMEVEATADQHAPTSSDGEHEMYHDAHEYSFEIASDGYDEYAASESALSAHEDASSDTQDIHLRHKADPVARQRVQAMLNGVGPRVRSIMQQLKQRTDPSLHLIGLQDLAELLLVSTEDMLAGVLSLDRVAQELVFHLKGEDPVCGGNPEIMLLACRCIANLVEAIPGSASTLVCRDVVPVLCAKLQAIEYIDLAEQALSTLAPISAEYPSCILRDNGLLSVLMFIDFFTVNAQRTALTIAANCCRAARAEYWDTVKELLPTLERLLLEYTDQQIVETVCLCFSRLVNGLSQHRDHIEHMMSAKILQRFDDIIRATSTIKLSLARVSPKLAVELLRLNTMELVYQWLTGHMPPSSEEGATVQPLGMTETIGRSGDRVKHSLVLLSELLPPVAMDSLWPSSDAGESGMETTRSKKEMLEAYLSADDRQRIGRWMLPVLVEIYTITVKAEIRERILLILWQLRLDSRVSGLFDGTYRSTHDYAILIAHKSAKLLELMEEQKTFKSSASLISSVELLQSGMIEALSHYLTDTSISGRDGQCLEARHSQWISLFCEGERDEGKGKARESAATGSVFSLFVKRLHEALSRHDAFTVLTDYYAEDETDIPKAYVNLVVSIHAVVPFQIGK</sequence>
<feature type="region of interest" description="Disordered" evidence="4">
    <location>
        <begin position="1"/>
        <end position="39"/>
    </location>
</feature>
<gene>
    <name evidence="6" type="ORF">SYNPS1DRAFT_23064</name>
</gene>
<evidence type="ECO:0000256" key="1">
    <source>
        <dbReference type="ARBA" id="ARBA00000885"/>
    </source>
</evidence>
<dbReference type="EC" id="2.3.2.26" evidence="2"/>
<dbReference type="GO" id="GO:0016607">
    <property type="term" value="C:nuclear speck"/>
    <property type="evidence" value="ECO:0007669"/>
    <property type="project" value="TreeGrafter"/>
</dbReference>
<dbReference type="Gene3D" id="1.25.10.10">
    <property type="entry name" value="Leucine-rich Repeat Variant"/>
    <property type="match status" value="1"/>
</dbReference>
<dbReference type="OrthoDB" id="423283at2759"/>
<dbReference type="Pfam" id="PF25579">
    <property type="entry name" value="TPR_TRIP12_N"/>
    <property type="match status" value="1"/>
</dbReference>
<dbReference type="Proteomes" id="UP000278143">
    <property type="component" value="Unassembled WGS sequence"/>
</dbReference>
<dbReference type="InterPro" id="IPR016024">
    <property type="entry name" value="ARM-type_fold"/>
</dbReference>
<dbReference type="PANTHER" id="PTHR45670">
    <property type="entry name" value="E3 UBIQUITIN-PROTEIN LIGASE TRIP12"/>
    <property type="match status" value="1"/>
</dbReference>
<dbReference type="PANTHER" id="PTHR45670:SF1">
    <property type="entry name" value="E3 UBIQUITIN-PROTEIN LIGASE HECTD1"/>
    <property type="match status" value="1"/>
</dbReference>
<protein>
    <recommendedName>
        <fullName evidence="2">HECT-type E3 ubiquitin transferase</fullName>
        <ecNumber evidence="2">2.3.2.26</ecNumber>
    </recommendedName>
</protein>
<evidence type="ECO:0000313" key="6">
    <source>
        <dbReference type="EMBL" id="RKP24894.1"/>
    </source>
</evidence>
<keyword evidence="3" id="KW-0808">Transferase</keyword>
<dbReference type="GO" id="GO:0061630">
    <property type="term" value="F:ubiquitin protein ligase activity"/>
    <property type="evidence" value="ECO:0007669"/>
    <property type="project" value="UniProtKB-EC"/>
</dbReference>
<accession>A0A4P9YXY3</accession>
<evidence type="ECO:0000256" key="4">
    <source>
        <dbReference type="SAM" id="MobiDB-lite"/>
    </source>
</evidence>
<evidence type="ECO:0000313" key="7">
    <source>
        <dbReference type="Proteomes" id="UP000278143"/>
    </source>
</evidence>